<evidence type="ECO:0000259" key="2">
    <source>
        <dbReference type="Pfam" id="PF00582"/>
    </source>
</evidence>
<dbReference type="AlphaFoldDB" id="A0A430K816"/>
<protein>
    <recommendedName>
        <fullName evidence="2">UspA domain-containing protein</fullName>
    </recommendedName>
</protein>
<dbReference type="PANTHER" id="PTHR46268:SF6">
    <property type="entry name" value="UNIVERSAL STRESS PROTEIN UP12"/>
    <property type="match status" value="1"/>
</dbReference>
<evidence type="ECO:0000256" key="1">
    <source>
        <dbReference type="ARBA" id="ARBA00008791"/>
    </source>
</evidence>
<feature type="domain" description="UspA" evidence="2">
    <location>
        <begin position="39"/>
        <end position="183"/>
    </location>
</feature>
<gene>
    <name evidence="3" type="ORF">EHW67_01235</name>
</gene>
<dbReference type="Gene3D" id="3.40.50.620">
    <property type="entry name" value="HUPs"/>
    <property type="match status" value="2"/>
</dbReference>
<accession>A0A430K816</accession>
<proteinExistence type="inferred from homology"/>
<organism evidence="3 4">
    <name type="scientific">Arenibacter aquaticus</name>
    <dbReference type="NCBI Taxonomy" id="2489054"/>
    <lineage>
        <taxon>Bacteria</taxon>
        <taxon>Pseudomonadati</taxon>
        <taxon>Bacteroidota</taxon>
        <taxon>Flavobacteriia</taxon>
        <taxon>Flavobacteriales</taxon>
        <taxon>Flavobacteriaceae</taxon>
        <taxon>Arenibacter</taxon>
    </lineage>
</organism>
<sequence>MVKCPMDIIDQFSVNRPRRIKMTGRNGLFSRINRKINTMKTLLYATDCSPNAIPALLYAYHISKTMKARLVVTYVFQHPELLGLQGGNELAPMSEEKALEHYYERLENFCSEHLGPQWRSRNILIEPISGKSVVKGIISKAMDWRAYFIVVGITGDNPLRDFIVGSTTKLLINKAPCPVLAIPSEIGYETLQTIVYASDFEDGDVYAIRRLAEMAEPFGAKIIVVHVSRDVAHVGDNRMNLLKERIQKKVSYPNISYKLIFSDKVFETLQHTLGDLKANLVVMLERDKGGWAEQWLHRDLVKRMETKTEIPLLSFREGNHQLSYVKATL</sequence>
<dbReference type="SUPFAM" id="SSF52402">
    <property type="entry name" value="Adenine nucleotide alpha hydrolases-like"/>
    <property type="match status" value="2"/>
</dbReference>
<dbReference type="InterPro" id="IPR006016">
    <property type="entry name" value="UspA"/>
</dbReference>
<reference evidence="3 4" key="1">
    <citation type="submission" date="2018-11" db="EMBL/GenBank/DDBJ databases">
        <title>Arenibacter aquaticus sp.nov., a marine bacterium isolated from surface seawater in the South China Sea.</title>
        <authorList>
            <person name="Guo J."/>
            <person name="Sun J."/>
        </authorList>
    </citation>
    <scope>NUCLEOTIDE SEQUENCE [LARGE SCALE GENOMIC DNA]</scope>
    <source>
        <strain evidence="3 4">GUO666</strain>
    </source>
</reference>
<keyword evidence="4" id="KW-1185">Reference proteome</keyword>
<comment type="similarity">
    <text evidence="1">Belongs to the universal stress protein A family.</text>
</comment>
<dbReference type="Proteomes" id="UP000267585">
    <property type="component" value="Unassembled WGS sequence"/>
</dbReference>
<evidence type="ECO:0000313" key="4">
    <source>
        <dbReference type="Proteomes" id="UP000267585"/>
    </source>
</evidence>
<comment type="caution">
    <text evidence="3">The sequence shown here is derived from an EMBL/GenBank/DDBJ whole genome shotgun (WGS) entry which is preliminary data.</text>
</comment>
<dbReference type="PRINTS" id="PR01438">
    <property type="entry name" value="UNVRSLSTRESS"/>
</dbReference>
<evidence type="ECO:0000313" key="3">
    <source>
        <dbReference type="EMBL" id="RTE55218.1"/>
    </source>
</evidence>
<dbReference type="EMBL" id="RQPJ01000001">
    <property type="protein sequence ID" value="RTE55218.1"/>
    <property type="molecule type" value="Genomic_DNA"/>
</dbReference>
<name>A0A430K816_9FLAO</name>
<dbReference type="CDD" id="cd00293">
    <property type="entry name" value="USP-like"/>
    <property type="match status" value="1"/>
</dbReference>
<dbReference type="Pfam" id="PF00582">
    <property type="entry name" value="Usp"/>
    <property type="match status" value="1"/>
</dbReference>
<dbReference type="InterPro" id="IPR006015">
    <property type="entry name" value="Universal_stress_UspA"/>
</dbReference>
<dbReference type="InterPro" id="IPR014729">
    <property type="entry name" value="Rossmann-like_a/b/a_fold"/>
</dbReference>
<dbReference type="PANTHER" id="PTHR46268">
    <property type="entry name" value="STRESS RESPONSE PROTEIN NHAX"/>
    <property type="match status" value="1"/>
</dbReference>